<reference evidence="3" key="1">
    <citation type="submission" date="2017-01" db="EMBL/GenBank/DDBJ databases">
        <title>Draft genome of the species Salinivibrio costicola subsp. alcaliphilus.</title>
        <authorList>
            <person name="Lopez-Hermoso C."/>
            <person name="De La Haba R."/>
            <person name="Sanchez-Porro C."/>
            <person name="Ventosa A."/>
        </authorList>
    </citation>
    <scope>NUCLEOTIDE SEQUENCE [LARGE SCALE GENOMIC DNA]</scope>
    <source>
        <strain evidence="3">CBH448</strain>
    </source>
</reference>
<dbReference type="PANTHER" id="PTHR11614">
    <property type="entry name" value="PHOSPHOLIPASE-RELATED"/>
    <property type="match status" value="1"/>
</dbReference>
<accession>A0ABX3KQ68</accession>
<name>A0ABX3KQ68_SALCS</name>
<gene>
    <name evidence="2" type="ORF">BZJ21_09975</name>
</gene>
<organism evidence="2 3">
    <name type="scientific">Salinivibrio costicola subsp. alcaliphilus</name>
    <dbReference type="NCBI Taxonomy" id="272773"/>
    <lineage>
        <taxon>Bacteria</taxon>
        <taxon>Pseudomonadati</taxon>
        <taxon>Pseudomonadota</taxon>
        <taxon>Gammaproteobacteria</taxon>
        <taxon>Vibrionales</taxon>
        <taxon>Vibrionaceae</taxon>
        <taxon>Salinivibrio</taxon>
    </lineage>
</organism>
<protein>
    <recommendedName>
        <fullName evidence="1">Serine aminopeptidase S33 domain-containing protein</fullName>
    </recommendedName>
</protein>
<dbReference type="EMBL" id="MUFR01000025">
    <property type="protein sequence ID" value="OOF33648.1"/>
    <property type="molecule type" value="Genomic_DNA"/>
</dbReference>
<dbReference type="InterPro" id="IPR022742">
    <property type="entry name" value="Hydrolase_4"/>
</dbReference>
<dbReference type="Pfam" id="PF12146">
    <property type="entry name" value="Hydrolase_4"/>
    <property type="match status" value="1"/>
</dbReference>
<feature type="domain" description="Serine aminopeptidase S33" evidence="1">
    <location>
        <begin position="62"/>
        <end position="319"/>
    </location>
</feature>
<sequence length="340" mass="39007">MTTLADSQDQPACDAHSLAREAQLSETFKHNITPFWQQREHGFFHGESGLRLHWCSFTHPQHTRAVVVVNGRIESVMKYQEIFYDLFQMGYDVYSFDHRGQGLSERLVIKPRDLGHVERFDDYVTDLATFMQTIRAHRHYDQTFMLGHSMGGAVATLYAHQYPNALAGLAMTAPMFGVQVSPWLGRIAPWLCRSMARYQHPPRFGPGQVGYRHVPFEQNRLTHSRARYAWFRQLYINQPQLQIGGPSARWIAEGMAAGEQCLAVASQLTTPTFICQAGGEQIVSNPAMSQFHFLRQQANQPSQWQFFAGARHEILFETDTHRIAALSAIRDFFDRQCEDR</sequence>
<dbReference type="SUPFAM" id="SSF53474">
    <property type="entry name" value="alpha/beta-Hydrolases"/>
    <property type="match status" value="1"/>
</dbReference>
<keyword evidence="3" id="KW-1185">Reference proteome</keyword>
<dbReference type="InterPro" id="IPR051044">
    <property type="entry name" value="MAG_DAG_Lipase"/>
</dbReference>
<evidence type="ECO:0000313" key="3">
    <source>
        <dbReference type="Proteomes" id="UP000189431"/>
    </source>
</evidence>
<dbReference type="RefSeq" id="WP_077576388.1">
    <property type="nucleotide sequence ID" value="NZ_MUFR01000025.1"/>
</dbReference>
<evidence type="ECO:0000313" key="2">
    <source>
        <dbReference type="EMBL" id="OOF33648.1"/>
    </source>
</evidence>
<comment type="caution">
    <text evidence="2">The sequence shown here is derived from an EMBL/GenBank/DDBJ whole genome shotgun (WGS) entry which is preliminary data.</text>
</comment>
<evidence type="ECO:0000259" key="1">
    <source>
        <dbReference type="Pfam" id="PF12146"/>
    </source>
</evidence>
<dbReference type="Proteomes" id="UP000189431">
    <property type="component" value="Unassembled WGS sequence"/>
</dbReference>
<dbReference type="InterPro" id="IPR029058">
    <property type="entry name" value="AB_hydrolase_fold"/>
</dbReference>
<dbReference type="Gene3D" id="3.40.50.1820">
    <property type="entry name" value="alpha/beta hydrolase"/>
    <property type="match status" value="1"/>
</dbReference>
<proteinExistence type="predicted"/>